<gene>
    <name evidence="3" type="ORF">IAC55_01750</name>
</gene>
<reference evidence="3" key="1">
    <citation type="submission" date="2020-10" db="EMBL/GenBank/DDBJ databases">
        <authorList>
            <person name="Gilroy R."/>
        </authorList>
    </citation>
    <scope>NUCLEOTIDE SEQUENCE</scope>
    <source>
        <strain evidence="3">F6-4510</strain>
    </source>
</reference>
<comment type="caution">
    <text evidence="3">The sequence shown here is derived from an EMBL/GenBank/DDBJ whole genome shotgun (WGS) entry which is preliminary data.</text>
</comment>
<evidence type="ECO:0000313" key="4">
    <source>
        <dbReference type="Proteomes" id="UP000823611"/>
    </source>
</evidence>
<dbReference type="Pfam" id="PF02638">
    <property type="entry name" value="GHL10"/>
    <property type="match status" value="1"/>
</dbReference>
<dbReference type="AlphaFoldDB" id="A0A9D9H2J1"/>
<dbReference type="InterPro" id="IPR052177">
    <property type="entry name" value="Divisome_Glycosyl_Hydrolase"/>
</dbReference>
<accession>A0A9D9H2J1</accession>
<dbReference type="EMBL" id="JADIMX010000034">
    <property type="protein sequence ID" value="MBO8434031.1"/>
    <property type="molecule type" value="Genomic_DNA"/>
</dbReference>
<dbReference type="CDD" id="cd00551">
    <property type="entry name" value="AmyAc_family"/>
    <property type="match status" value="1"/>
</dbReference>
<protein>
    <submittedName>
        <fullName evidence="3">Family 10 glycosylhydrolase</fullName>
    </submittedName>
</protein>
<organism evidence="3 4">
    <name type="scientific">Candidatus Fimicola merdigallinarum</name>
    <dbReference type="NCBI Taxonomy" id="2840819"/>
    <lineage>
        <taxon>Bacteria</taxon>
        <taxon>Bacillati</taxon>
        <taxon>Bacillota</taxon>
        <taxon>Clostridia</taxon>
        <taxon>Lachnospirales</taxon>
        <taxon>Lachnospiraceae</taxon>
        <taxon>Lachnospiraceae incertae sedis</taxon>
        <taxon>Candidatus Fimicola</taxon>
    </lineage>
</organism>
<dbReference type="InterPro" id="IPR017853">
    <property type="entry name" value="GH"/>
</dbReference>
<dbReference type="InterPro" id="IPR003790">
    <property type="entry name" value="GHL10"/>
</dbReference>
<evidence type="ECO:0000256" key="1">
    <source>
        <dbReference type="ARBA" id="ARBA00022729"/>
    </source>
</evidence>
<keyword evidence="1" id="KW-0732">Signal</keyword>
<feature type="domain" description="Glycosyl hydrolase-like 10" evidence="2">
    <location>
        <begin position="37"/>
        <end position="344"/>
    </location>
</feature>
<dbReference type="PANTHER" id="PTHR43405">
    <property type="entry name" value="GLYCOSYL HYDROLASE DIGH"/>
    <property type="match status" value="1"/>
</dbReference>
<dbReference type="Gene3D" id="3.20.20.80">
    <property type="entry name" value="Glycosidases"/>
    <property type="match status" value="1"/>
</dbReference>
<evidence type="ECO:0000313" key="3">
    <source>
        <dbReference type="EMBL" id="MBO8434031.1"/>
    </source>
</evidence>
<evidence type="ECO:0000259" key="2">
    <source>
        <dbReference type="Pfam" id="PF02638"/>
    </source>
</evidence>
<dbReference type="Proteomes" id="UP000823611">
    <property type="component" value="Unassembled WGS sequence"/>
</dbReference>
<reference evidence="3" key="2">
    <citation type="journal article" date="2021" name="PeerJ">
        <title>Extensive microbial diversity within the chicken gut microbiome revealed by metagenomics and culture.</title>
        <authorList>
            <person name="Gilroy R."/>
            <person name="Ravi A."/>
            <person name="Getino M."/>
            <person name="Pursley I."/>
            <person name="Horton D.L."/>
            <person name="Alikhan N.F."/>
            <person name="Baker D."/>
            <person name="Gharbi K."/>
            <person name="Hall N."/>
            <person name="Watson M."/>
            <person name="Adriaenssens E.M."/>
            <person name="Foster-Nyarko E."/>
            <person name="Jarju S."/>
            <person name="Secka A."/>
            <person name="Antonio M."/>
            <person name="Oren A."/>
            <person name="Chaudhuri R.R."/>
            <person name="La Ragione R."/>
            <person name="Hildebrand F."/>
            <person name="Pallen M.J."/>
        </authorList>
    </citation>
    <scope>NUCLEOTIDE SEQUENCE</scope>
    <source>
        <strain evidence="3">F6-4510</strain>
    </source>
</reference>
<sequence length="560" mass="63671">MRKIVQLICLIIFIFSLIFIVKAFNSNAFAKENNKDMRAVWLTTVYNSDFPSVSNRGNAEAQKSELIEKLDKLKDTGINTVIFQVRPKADALYKSDINPWSDVLTGTQGLEPNYDPLAFIIEECHKRGMEVHAWLNPYRVTTSGTDVSVLSSNHPARLHPEWLIEHKSALYYNPDLTAVKEHIRDTVAEIVRKYNVDGIHFDDYFYPSNYPLPEGETLDGVVANARRENVNEMVKMVYDTIKSINPNVSFGISPMGIWKNNVSDPTGSATKGQEAYYTVFSDVRSWIQSGIIDYVVPQIYWETGHPSADYETLVSWWNNEVKYSNVKLYIGQALYKDVVSAQIDEQLKINEKYDNVQGSFFFSAKDIFENRQGCVDKIKSYYNTVSTPVIDEIPVIEEDKKEEDNSNNNIVSEEPEYIKPTEIRTVKSLPTQDEVLVDDMVILFESYNIDGYNYFKLRDIATALNGSGSQFSIGWNSKKSSINIELGEGYDAVGNELTLGDGKSKTATTSTDKLYINNTYTYLDTYKIEGNNFYKLRDLGEAIGFDVDWDDSGVIIIKSR</sequence>
<dbReference type="PANTHER" id="PTHR43405:SF1">
    <property type="entry name" value="GLYCOSYL HYDROLASE DIGH"/>
    <property type="match status" value="1"/>
</dbReference>
<dbReference type="SUPFAM" id="SSF51445">
    <property type="entry name" value="(Trans)glycosidases"/>
    <property type="match status" value="1"/>
</dbReference>
<proteinExistence type="predicted"/>
<name>A0A9D9H2J1_9FIRM</name>